<name>A0A2S4HIU1_9GAMM</name>
<dbReference type="AlphaFoldDB" id="A0A2S4HIU1"/>
<proteinExistence type="predicted"/>
<evidence type="ECO:0000313" key="3">
    <source>
        <dbReference type="Proteomes" id="UP000237222"/>
    </source>
</evidence>
<dbReference type="SUPFAM" id="SSF56935">
    <property type="entry name" value="Porins"/>
    <property type="match status" value="1"/>
</dbReference>
<accession>A0A2S4HIU1</accession>
<dbReference type="InterPro" id="IPR032811">
    <property type="entry name" value="Put_conjugal_transfer"/>
</dbReference>
<evidence type="ECO:0000256" key="1">
    <source>
        <dbReference type="SAM" id="SignalP"/>
    </source>
</evidence>
<comment type="caution">
    <text evidence="2">The sequence shown here is derived from an EMBL/GenBank/DDBJ whole genome shotgun (WGS) entry which is preliminary data.</text>
</comment>
<dbReference type="OrthoDB" id="5728941at2"/>
<dbReference type="Pfam" id="PF13729">
    <property type="entry name" value="TraF_2"/>
    <property type="match status" value="1"/>
</dbReference>
<keyword evidence="1" id="KW-0732">Signal</keyword>
<dbReference type="Proteomes" id="UP000237222">
    <property type="component" value="Unassembled WGS sequence"/>
</dbReference>
<feature type="chain" id="PRO_5015404810" evidence="1">
    <location>
        <begin position="16"/>
        <end position="377"/>
    </location>
</feature>
<organism evidence="2 3">
    <name type="scientific">Zhongshania marina</name>
    <dbReference type="NCBI Taxonomy" id="2304603"/>
    <lineage>
        <taxon>Bacteria</taxon>
        <taxon>Pseudomonadati</taxon>
        <taxon>Pseudomonadota</taxon>
        <taxon>Gammaproteobacteria</taxon>
        <taxon>Cellvibrionales</taxon>
        <taxon>Spongiibacteraceae</taxon>
        <taxon>Zhongshania</taxon>
    </lineage>
</organism>
<dbReference type="RefSeq" id="WP_103683346.1">
    <property type="nucleotide sequence ID" value="NZ_PQGG01000010.1"/>
</dbReference>
<reference evidence="2" key="1">
    <citation type="submission" date="2018-01" db="EMBL/GenBank/DDBJ databases">
        <authorList>
            <person name="Yu X.-D."/>
        </authorList>
    </citation>
    <scope>NUCLEOTIDE SEQUENCE</scope>
    <source>
        <strain evidence="2">ZX-21</strain>
    </source>
</reference>
<sequence>MLIRQYILFSLLSLAAQVCLSNTTAIDAPDDNRLQLLHSRYAAFPVNKRYTDTALQGDGYAFLNDNDRLLDKLKNIYDEGLALQGRSRGLLVIPGDEVALVEQLERAADDKTSFAAGGHFALLTKNKNWIIVGGSEFTGSGRFIYDEDDATRLRFATVVGLFSFGQLQSHMDVSALWTNYLGVNHRFQFDAMPNTHFGITTKIQNISVIERSISVSEYEESKLFDRGRDINNNIQLNADLGVEHYAGPWTLGLQIDDIYQQSMKGVEGTIYQQRSRISSNIIYTNSWTSLQLSADLTPQKGFGELNSRRRYELSTILPVSNRVDIVLGYQWFDSDNDSDLPSAGLRYRLGELLRIDAQFSYAGPREFGGGVSLQLPL</sequence>
<gene>
    <name evidence="2" type="ORF">C0068_04775</name>
</gene>
<evidence type="ECO:0000313" key="2">
    <source>
        <dbReference type="EMBL" id="POP53907.1"/>
    </source>
</evidence>
<protein>
    <submittedName>
        <fullName evidence="2">Uncharacterized protein</fullName>
    </submittedName>
</protein>
<dbReference type="EMBL" id="PQGG01000010">
    <property type="protein sequence ID" value="POP53907.1"/>
    <property type="molecule type" value="Genomic_DNA"/>
</dbReference>
<feature type="signal peptide" evidence="1">
    <location>
        <begin position="1"/>
        <end position="15"/>
    </location>
</feature>